<dbReference type="Proteomes" id="UP000194632">
    <property type="component" value="Unassembled WGS sequence"/>
</dbReference>
<dbReference type="STRING" id="417102.CA982_08465"/>
<dbReference type="RefSeq" id="WP_086534886.1">
    <property type="nucleotide sequence ID" value="NZ_NGFO01000007.1"/>
</dbReference>
<name>A0A243QF97_9ACTN</name>
<proteinExistence type="predicted"/>
<keyword evidence="3" id="KW-1185">Reference proteome</keyword>
<dbReference type="AlphaFoldDB" id="A0A243QF97"/>
<feature type="region of interest" description="Disordered" evidence="1">
    <location>
        <begin position="189"/>
        <end position="215"/>
    </location>
</feature>
<evidence type="ECO:0000313" key="2">
    <source>
        <dbReference type="EMBL" id="OUC79473.1"/>
    </source>
</evidence>
<accession>A0A243QF97</accession>
<dbReference type="OrthoDB" id="3872177at2"/>
<evidence type="ECO:0000313" key="3">
    <source>
        <dbReference type="Proteomes" id="UP000194632"/>
    </source>
</evidence>
<reference evidence="2 3" key="1">
    <citation type="submission" date="2017-05" db="EMBL/GenBank/DDBJ databases">
        <title>Biotechnological potential of actinobacteria isolated from South African environments.</title>
        <authorList>
            <person name="Le Roes-Hill M."/>
            <person name="Prins A."/>
            <person name="Durrell K.A."/>
        </authorList>
    </citation>
    <scope>NUCLEOTIDE SEQUENCE [LARGE SCALE GENOMIC DNA]</scope>
    <source>
        <strain evidence="2">BS2</strain>
    </source>
</reference>
<comment type="caution">
    <text evidence="2">The sequence shown here is derived from an EMBL/GenBank/DDBJ whole genome shotgun (WGS) entry which is preliminary data.</text>
</comment>
<protein>
    <submittedName>
        <fullName evidence="2">Uncharacterized protein</fullName>
    </submittedName>
</protein>
<gene>
    <name evidence="2" type="ORF">CA982_08465</name>
</gene>
<evidence type="ECO:0000256" key="1">
    <source>
        <dbReference type="SAM" id="MobiDB-lite"/>
    </source>
</evidence>
<dbReference type="EMBL" id="NGFO01000007">
    <property type="protein sequence ID" value="OUC79473.1"/>
    <property type="molecule type" value="Genomic_DNA"/>
</dbReference>
<organism evidence="2 3">
    <name type="scientific">Gordonia lacunae</name>
    <dbReference type="NCBI Taxonomy" id="417102"/>
    <lineage>
        <taxon>Bacteria</taxon>
        <taxon>Bacillati</taxon>
        <taxon>Actinomycetota</taxon>
        <taxon>Actinomycetes</taxon>
        <taxon>Mycobacteriales</taxon>
        <taxon>Gordoniaceae</taxon>
        <taxon>Gordonia</taxon>
    </lineage>
</organism>
<sequence>MIENLHVDPVVLEMARDGINGVIEGLADTGVGSDYSAAIGRGYGDLDLDGRTIGHADPKTGLEEYCDRWEWGVRALVTGAAQISIGLELGASYYEREEKWAGDLLKNYATDLFGDPGLSPEEVKEMSWGELWNHHRDAITDPKWALTPEEMERHRKFAEENRSVVDDLETIVRHQLNPSTLITDTIDGFKTDGFTADSPPDAGTEGERSPTGATN</sequence>